<name>A0A218VCU5_9PASE</name>
<evidence type="ECO:0000256" key="1">
    <source>
        <dbReference type="SAM" id="Phobius"/>
    </source>
</evidence>
<dbReference type="EMBL" id="MUZQ01000007">
    <property type="protein sequence ID" value="OWK63914.1"/>
    <property type="molecule type" value="Genomic_DNA"/>
</dbReference>
<reference evidence="2 3" key="1">
    <citation type="submission" date="2017-05" db="EMBL/GenBank/DDBJ databases">
        <title>Genome of assembly of the Bengalese finch, Lonchura striata domestica.</title>
        <authorList>
            <person name="Colquitt B.M."/>
            <person name="Brainard M.S."/>
        </authorList>
    </citation>
    <scope>NUCLEOTIDE SEQUENCE [LARGE SCALE GENOMIC DNA]</scope>
    <source>
        <strain evidence="2">White83orange57</strain>
    </source>
</reference>
<dbReference type="CDD" id="cd09851">
    <property type="entry name" value="HTLV-1-like_HR1-HR2"/>
    <property type="match status" value="1"/>
</dbReference>
<dbReference type="Gene3D" id="1.10.287.210">
    <property type="match status" value="1"/>
</dbReference>
<dbReference type="SUPFAM" id="SSF58069">
    <property type="entry name" value="Virus ectodomain"/>
    <property type="match status" value="1"/>
</dbReference>
<evidence type="ECO:0000313" key="2">
    <source>
        <dbReference type="EMBL" id="OWK63914.1"/>
    </source>
</evidence>
<keyword evidence="1" id="KW-0812">Transmembrane</keyword>
<accession>A0A218VCU5</accession>
<feature type="transmembrane region" description="Helical" evidence="1">
    <location>
        <begin position="165"/>
        <end position="189"/>
    </location>
</feature>
<gene>
    <name evidence="2" type="primary">ENV_6</name>
    <name evidence="2" type="ORF">RLOC_00011865</name>
</gene>
<dbReference type="PANTHER" id="PTHR10424:SF82">
    <property type="entry name" value="ENVELOPE GLYCOPROTEIN-RELATED"/>
    <property type="match status" value="1"/>
</dbReference>
<dbReference type="PANTHER" id="PTHR10424">
    <property type="entry name" value="VIRAL ENVELOPE PROTEIN"/>
    <property type="match status" value="1"/>
</dbReference>
<keyword evidence="1" id="KW-1133">Transmembrane helix</keyword>
<comment type="caution">
    <text evidence="2">The sequence shown here is derived from an EMBL/GenBank/DDBJ whole genome shotgun (WGS) entry which is preliminary data.</text>
</comment>
<sequence>MQATFGVLNHTHPNLTKGCWLCYMINPHFYEAIGITSEAREINGTNPKECLWKKEGDNVSGITLSQVSGQGRCVGKVPADMRHLCNTTMNISRTDKPSDWLMPAVNTKWVCQQLGVTPCLSVRAFDNSDFCIQVLIIPRIVYHPKEYVLEHQRTPEHYLVKREPLTALTVAILLSIGGAGVGTGVASLVSQTQGMKALRTSVDEDLSRIDKDISELVKSIKSLSEVVLQNRRGLDLLFLQQGGLCVALQEECCAYVDHTGIVKDTMAELRKQIEQ</sequence>
<proteinExistence type="predicted"/>
<dbReference type="Pfam" id="PF00429">
    <property type="entry name" value="TLV_coat"/>
    <property type="match status" value="1"/>
</dbReference>
<keyword evidence="2" id="KW-0946">Virion</keyword>
<keyword evidence="2" id="KW-0261">Viral envelope protein</keyword>
<dbReference type="STRING" id="299123.ENSLSDP00000003560"/>
<keyword evidence="3" id="KW-1185">Reference proteome</keyword>
<organism evidence="2 3">
    <name type="scientific">Lonchura striata</name>
    <name type="common">white-rumped munia</name>
    <dbReference type="NCBI Taxonomy" id="40157"/>
    <lineage>
        <taxon>Eukaryota</taxon>
        <taxon>Metazoa</taxon>
        <taxon>Chordata</taxon>
        <taxon>Craniata</taxon>
        <taxon>Vertebrata</taxon>
        <taxon>Euteleostomi</taxon>
        <taxon>Archelosauria</taxon>
        <taxon>Archosauria</taxon>
        <taxon>Dinosauria</taxon>
        <taxon>Saurischia</taxon>
        <taxon>Theropoda</taxon>
        <taxon>Coelurosauria</taxon>
        <taxon>Aves</taxon>
        <taxon>Neognathae</taxon>
        <taxon>Neoaves</taxon>
        <taxon>Telluraves</taxon>
        <taxon>Australaves</taxon>
        <taxon>Passeriformes</taxon>
        <taxon>Passeroidea</taxon>
        <taxon>Estrildidae</taxon>
        <taxon>Estrildinae</taxon>
        <taxon>Lonchura</taxon>
    </lineage>
</organism>
<protein>
    <submittedName>
        <fullName evidence="2">Envelope glycoprotein</fullName>
    </submittedName>
</protein>
<dbReference type="InterPro" id="IPR018154">
    <property type="entry name" value="TLV/ENV_coat_polyprotein"/>
</dbReference>
<dbReference type="Proteomes" id="UP000197619">
    <property type="component" value="Unassembled WGS sequence"/>
</dbReference>
<evidence type="ECO:0000313" key="3">
    <source>
        <dbReference type="Proteomes" id="UP000197619"/>
    </source>
</evidence>
<keyword evidence="1" id="KW-0472">Membrane</keyword>
<dbReference type="AlphaFoldDB" id="A0A218VCU5"/>